<sequence length="126" mass="14751">MIECKPMPTPMHPSMGFTKDESETSIDYTIYKGMIGLLLYLIVSKLDIMFSVCLYARFQSNPKEFHLKSVKRIFRYLAGFTNYSLFYEKHKNFRLVGFCDADYARDRVERKRKSGGCHFLGNCFIS</sequence>
<evidence type="ECO:0000313" key="3">
    <source>
        <dbReference type="Proteomes" id="UP000075243"/>
    </source>
</evidence>
<proteinExistence type="predicted"/>
<keyword evidence="1" id="KW-1133">Transmembrane helix</keyword>
<feature type="transmembrane region" description="Helical" evidence="1">
    <location>
        <begin position="37"/>
        <end position="58"/>
    </location>
</feature>
<name>A0A151T4W6_CAJCA</name>
<dbReference type="AlphaFoldDB" id="A0A151T4W6"/>
<protein>
    <recommendedName>
        <fullName evidence="4">Retrovirus-related Pol polyprotein from transposon TNT 1-94</fullName>
    </recommendedName>
</protein>
<evidence type="ECO:0008006" key="4">
    <source>
        <dbReference type="Google" id="ProtNLM"/>
    </source>
</evidence>
<organism evidence="2 3">
    <name type="scientific">Cajanus cajan</name>
    <name type="common">Pigeon pea</name>
    <name type="synonym">Cajanus indicus</name>
    <dbReference type="NCBI Taxonomy" id="3821"/>
    <lineage>
        <taxon>Eukaryota</taxon>
        <taxon>Viridiplantae</taxon>
        <taxon>Streptophyta</taxon>
        <taxon>Embryophyta</taxon>
        <taxon>Tracheophyta</taxon>
        <taxon>Spermatophyta</taxon>
        <taxon>Magnoliopsida</taxon>
        <taxon>eudicotyledons</taxon>
        <taxon>Gunneridae</taxon>
        <taxon>Pentapetalae</taxon>
        <taxon>rosids</taxon>
        <taxon>fabids</taxon>
        <taxon>Fabales</taxon>
        <taxon>Fabaceae</taxon>
        <taxon>Papilionoideae</taxon>
        <taxon>50 kb inversion clade</taxon>
        <taxon>NPAAA clade</taxon>
        <taxon>indigoferoid/millettioid clade</taxon>
        <taxon>Phaseoleae</taxon>
        <taxon>Cajanus</taxon>
    </lineage>
</organism>
<dbReference type="EMBL" id="CM003610">
    <property type="protein sequence ID" value="KYP62097.1"/>
    <property type="molecule type" value="Genomic_DNA"/>
</dbReference>
<evidence type="ECO:0000313" key="2">
    <source>
        <dbReference type="EMBL" id="KYP62097.1"/>
    </source>
</evidence>
<keyword evidence="3" id="KW-1185">Reference proteome</keyword>
<evidence type="ECO:0000256" key="1">
    <source>
        <dbReference type="SAM" id="Phobius"/>
    </source>
</evidence>
<keyword evidence="1" id="KW-0812">Transmembrane</keyword>
<dbReference type="Gramene" id="C.cajan_16145.t">
    <property type="protein sequence ID" value="C.cajan_16145.t.cds1"/>
    <property type="gene ID" value="C.cajan_16145"/>
</dbReference>
<dbReference type="PANTHER" id="PTHR11439">
    <property type="entry name" value="GAG-POL-RELATED RETROTRANSPOSON"/>
    <property type="match status" value="1"/>
</dbReference>
<reference evidence="2 3" key="1">
    <citation type="journal article" date="2012" name="Nat. Biotechnol.">
        <title>Draft genome sequence of pigeonpea (Cajanus cajan), an orphan legume crop of resource-poor farmers.</title>
        <authorList>
            <person name="Varshney R.K."/>
            <person name="Chen W."/>
            <person name="Li Y."/>
            <person name="Bharti A.K."/>
            <person name="Saxena R.K."/>
            <person name="Schlueter J.A."/>
            <person name="Donoghue M.T."/>
            <person name="Azam S."/>
            <person name="Fan G."/>
            <person name="Whaley A.M."/>
            <person name="Farmer A.D."/>
            <person name="Sheridan J."/>
            <person name="Iwata A."/>
            <person name="Tuteja R."/>
            <person name="Penmetsa R.V."/>
            <person name="Wu W."/>
            <person name="Upadhyaya H.D."/>
            <person name="Yang S.P."/>
            <person name="Shah T."/>
            <person name="Saxena K.B."/>
            <person name="Michael T."/>
            <person name="McCombie W.R."/>
            <person name="Yang B."/>
            <person name="Zhang G."/>
            <person name="Yang H."/>
            <person name="Wang J."/>
            <person name="Spillane C."/>
            <person name="Cook D.R."/>
            <person name="May G.D."/>
            <person name="Xu X."/>
            <person name="Jackson S.A."/>
        </authorList>
    </citation>
    <scope>NUCLEOTIDE SEQUENCE [LARGE SCALE GENOMIC DNA]</scope>
    <source>
        <strain evidence="3">cv. Asha</strain>
    </source>
</reference>
<dbReference type="Proteomes" id="UP000075243">
    <property type="component" value="Chromosome 8"/>
</dbReference>
<keyword evidence="1" id="KW-0472">Membrane</keyword>
<accession>A0A151T4W6</accession>
<gene>
    <name evidence="2" type="ORF">KK1_016620</name>
</gene>
<dbReference type="STRING" id="3821.A0A151T4W6"/>
<dbReference type="PANTHER" id="PTHR11439:SF442">
    <property type="entry name" value="CYSTEINE-RICH RLK (RECEPTOR-LIKE PROTEIN KINASE) 8"/>
    <property type="match status" value="1"/>
</dbReference>